<keyword evidence="1" id="KW-0472">Membrane</keyword>
<protein>
    <submittedName>
        <fullName evidence="2">Uncharacterized protein</fullName>
    </submittedName>
</protein>
<comment type="caution">
    <text evidence="2">The sequence shown here is derived from an EMBL/GenBank/DDBJ whole genome shotgun (WGS) entry which is preliminary data.</text>
</comment>
<evidence type="ECO:0000256" key="1">
    <source>
        <dbReference type="SAM" id="Phobius"/>
    </source>
</evidence>
<name>A0A016TJS4_9BILA</name>
<dbReference type="EMBL" id="JARK01001431">
    <property type="protein sequence ID" value="EYC03229.1"/>
    <property type="molecule type" value="Genomic_DNA"/>
</dbReference>
<gene>
    <name evidence="2" type="primary">Acey_s0095.g2830</name>
    <name evidence="2" type="ORF">Y032_0095g2830</name>
</gene>
<dbReference type="AlphaFoldDB" id="A0A016TJS4"/>
<evidence type="ECO:0000313" key="2">
    <source>
        <dbReference type="EMBL" id="EYC03229.1"/>
    </source>
</evidence>
<keyword evidence="3" id="KW-1185">Reference proteome</keyword>
<keyword evidence="1" id="KW-0812">Transmembrane</keyword>
<dbReference type="OrthoDB" id="5776808at2759"/>
<organism evidence="2 3">
    <name type="scientific">Ancylostoma ceylanicum</name>
    <dbReference type="NCBI Taxonomy" id="53326"/>
    <lineage>
        <taxon>Eukaryota</taxon>
        <taxon>Metazoa</taxon>
        <taxon>Ecdysozoa</taxon>
        <taxon>Nematoda</taxon>
        <taxon>Chromadorea</taxon>
        <taxon>Rhabditida</taxon>
        <taxon>Rhabditina</taxon>
        <taxon>Rhabditomorpha</taxon>
        <taxon>Strongyloidea</taxon>
        <taxon>Ancylostomatidae</taxon>
        <taxon>Ancylostomatinae</taxon>
        <taxon>Ancylostoma</taxon>
    </lineage>
</organism>
<feature type="transmembrane region" description="Helical" evidence="1">
    <location>
        <begin position="21"/>
        <end position="38"/>
    </location>
</feature>
<sequence>MRIRHRARGPYGLRYKMTFPATAHYMMFIWCELRIITVRRFRVTSCWRTSIETSHCRTMYLLLTFSSLFWIAFSFNNIPIEIEKCKKGQWFVRNYIVFTCLSSNARRELKPFACDPNNGLLPKTRKRPIFLQETYKGNGFIYECAVDKHSGGVVWRAVACYINQEKFGPGTFVKGRYDSVYLCYRDADNILRIRMRKPVHDHCIAGTGDPNCQQGMLQQGSAKAPIYDYPKIGPFDLLRSIKGHVNPEEVTLSPEFILESGDPLPQN</sequence>
<evidence type="ECO:0000313" key="3">
    <source>
        <dbReference type="Proteomes" id="UP000024635"/>
    </source>
</evidence>
<accession>A0A016TJS4</accession>
<dbReference type="Proteomes" id="UP000024635">
    <property type="component" value="Unassembled WGS sequence"/>
</dbReference>
<reference evidence="3" key="1">
    <citation type="journal article" date="2015" name="Nat. Genet.">
        <title>The genome and transcriptome of the zoonotic hookworm Ancylostoma ceylanicum identify infection-specific gene families.</title>
        <authorList>
            <person name="Schwarz E.M."/>
            <person name="Hu Y."/>
            <person name="Antoshechkin I."/>
            <person name="Miller M.M."/>
            <person name="Sternberg P.W."/>
            <person name="Aroian R.V."/>
        </authorList>
    </citation>
    <scope>NUCLEOTIDE SEQUENCE</scope>
    <source>
        <strain evidence="3">HY135</strain>
    </source>
</reference>
<feature type="transmembrane region" description="Helical" evidence="1">
    <location>
        <begin position="58"/>
        <end position="78"/>
    </location>
</feature>
<proteinExistence type="predicted"/>
<keyword evidence="1" id="KW-1133">Transmembrane helix</keyword>